<sequence length="293" mass="32604">MEHLNLNPTLGAYQIGVLLSSVLFGVLSSQTYVYFTRFPNDLMKTKTLVGFMWICEAGHEICIAASLYGYTITGYGDPETLLRMPSTFVVAVLLHGIISGAVQGFFAFRIYALSKTLYVPCVCWMLGLLRLVGTAMVLGTGLRGTLANYLVQWEWLLTVLWISGVVNDTMIAATLAFILYRERNNAFTRMIPLVNKLIRWTIETGIVTSTATCLILICYFAMRTNYIFLAVFVVSSRLYSNSLLASLNSRATLRKMDEVQLSSPIVTLDFPRTRNSEFQAPQATSAAYGLDSV</sequence>
<organism evidence="3 4">
    <name type="scientific">Mycena pura</name>
    <dbReference type="NCBI Taxonomy" id="153505"/>
    <lineage>
        <taxon>Eukaryota</taxon>
        <taxon>Fungi</taxon>
        <taxon>Dikarya</taxon>
        <taxon>Basidiomycota</taxon>
        <taxon>Agaricomycotina</taxon>
        <taxon>Agaricomycetes</taxon>
        <taxon>Agaricomycetidae</taxon>
        <taxon>Agaricales</taxon>
        <taxon>Marasmiineae</taxon>
        <taxon>Mycenaceae</taxon>
        <taxon>Mycena</taxon>
    </lineage>
</organism>
<comment type="caution">
    <text evidence="3">The sequence shown here is derived from an EMBL/GenBank/DDBJ whole genome shotgun (WGS) entry which is preliminary data.</text>
</comment>
<feature type="transmembrane region" description="Helical" evidence="1">
    <location>
        <begin position="200"/>
        <end position="222"/>
    </location>
</feature>
<feature type="transmembrane region" description="Helical" evidence="1">
    <location>
        <begin position="88"/>
        <end position="110"/>
    </location>
</feature>
<dbReference type="PANTHER" id="PTHR40465:SF1">
    <property type="entry name" value="DUF6534 DOMAIN-CONTAINING PROTEIN"/>
    <property type="match status" value="1"/>
</dbReference>
<protein>
    <recommendedName>
        <fullName evidence="2">DUF6534 domain-containing protein</fullName>
    </recommendedName>
</protein>
<name>A0AAD6YBZ3_9AGAR</name>
<reference evidence="3" key="1">
    <citation type="submission" date="2023-03" db="EMBL/GenBank/DDBJ databases">
        <title>Massive genome expansion in bonnet fungi (Mycena s.s.) driven by repeated elements and novel gene families across ecological guilds.</title>
        <authorList>
            <consortium name="Lawrence Berkeley National Laboratory"/>
            <person name="Harder C.B."/>
            <person name="Miyauchi S."/>
            <person name="Viragh M."/>
            <person name="Kuo A."/>
            <person name="Thoen E."/>
            <person name="Andreopoulos B."/>
            <person name="Lu D."/>
            <person name="Skrede I."/>
            <person name="Drula E."/>
            <person name="Henrissat B."/>
            <person name="Morin E."/>
            <person name="Kohler A."/>
            <person name="Barry K."/>
            <person name="LaButti K."/>
            <person name="Morin E."/>
            <person name="Salamov A."/>
            <person name="Lipzen A."/>
            <person name="Mereny Z."/>
            <person name="Hegedus B."/>
            <person name="Baldrian P."/>
            <person name="Stursova M."/>
            <person name="Weitz H."/>
            <person name="Taylor A."/>
            <person name="Grigoriev I.V."/>
            <person name="Nagy L.G."/>
            <person name="Martin F."/>
            <person name="Kauserud H."/>
        </authorList>
    </citation>
    <scope>NUCLEOTIDE SEQUENCE</scope>
    <source>
        <strain evidence="3">9144</strain>
    </source>
</reference>
<keyword evidence="1" id="KW-0472">Membrane</keyword>
<dbReference type="Pfam" id="PF20152">
    <property type="entry name" value="DUF6534"/>
    <property type="match status" value="1"/>
</dbReference>
<gene>
    <name evidence="3" type="ORF">GGX14DRAFT_454159</name>
</gene>
<keyword evidence="1" id="KW-0812">Transmembrane</keyword>
<dbReference type="PANTHER" id="PTHR40465">
    <property type="entry name" value="CHROMOSOME 1, WHOLE GENOME SHOTGUN SEQUENCE"/>
    <property type="match status" value="1"/>
</dbReference>
<feature type="domain" description="DUF6534" evidence="2">
    <location>
        <begin position="165"/>
        <end position="251"/>
    </location>
</feature>
<evidence type="ECO:0000256" key="1">
    <source>
        <dbReference type="SAM" id="Phobius"/>
    </source>
</evidence>
<feature type="transmembrane region" description="Helical" evidence="1">
    <location>
        <begin position="117"/>
        <end position="139"/>
    </location>
</feature>
<dbReference type="Proteomes" id="UP001219525">
    <property type="component" value="Unassembled WGS sequence"/>
</dbReference>
<keyword evidence="1" id="KW-1133">Transmembrane helix</keyword>
<evidence type="ECO:0000313" key="3">
    <source>
        <dbReference type="EMBL" id="KAJ7208206.1"/>
    </source>
</evidence>
<dbReference type="AlphaFoldDB" id="A0AAD6YBZ3"/>
<evidence type="ECO:0000313" key="4">
    <source>
        <dbReference type="Proteomes" id="UP001219525"/>
    </source>
</evidence>
<feature type="transmembrane region" description="Helical" evidence="1">
    <location>
        <begin position="228"/>
        <end position="247"/>
    </location>
</feature>
<dbReference type="EMBL" id="JARJCW010000034">
    <property type="protein sequence ID" value="KAJ7208206.1"/>
    <property type="molecule type" value="Genomic_DNA"/>
</dbReference>
<feature type="transmembrane region" description="Helical" evidence="1">
    <location>
        <begin position="12"/>
        <end position="35"/>
    </location>
</feature>
<keyword evidence="4" id="KW-1185">Reference proteome</keyword>
<proteinExistence type="predicted"/>
<feature type="transmembrane region" description="Helical" evidence="1">
    <location>
        <begin position="159"/>
        <end position="180"/>
    </location>
</feature>
<accession>A0AAD6YBZ3</accession>
<evidence type="ECO:0000259" key="2">
    <source>
        <dbReference type="Pfam" id="PF20152"/>
    </source>
</evidence>
<feature type="transmembrane region" description="Helical" evidence="1">
    <location>
        <begin position="47"/>
        <end position="68"/>
    </location>
</feature>
<dbReference type="InterPro" id="IPR045339">
    <property type="entry name" value="DUF6534"/>
</dbReference>